<dbReference type="EMBL" id="MU167245">
    <property type="protein sequence ID" value="KAG0147627.1"/>
    <property type="molecule type" value="Genomic_DNA"/>
</dbReference>
<comment type="caution">
    <text evidence="2">The sequence shown here is derived from an EMBL/GenBank/DDBJ whole genome shotgun (WGS) entry which is preliminary data.</text>
</comment>
<keyword evidence="1" id="KW-1133">Transmembrane helix</keyword>
<protein>
    <submittedName>
        <fullName evidence="2">Uncharacterized protein</fullName>
    </submittedName>
</protein>
<keyword evidence="1" id="KW-0472">Membrane</keyword>
<organism evidence="2 3">
    <name type="scientific">Cronartium quercuum f. sp. fusiforme G11</name>
    <dbReference type="NCBI Taxonomy" id="708437"/>
    <lineage>
        <taxon>Eukaryota</taxon>
        <taxon>Fungi</taxon>
        <taxon>Dikarya</taxon>
        <taxon>Basidiomycota</taxon>
        <taxon>Pucciniomycotina</taxon>
        <taxon>Pucciniomycetes</taxon>
        <taxon>Pucciniales</taxon>
        <taxon>Coleosporiaceae</taxon>
        <taxon>Cronartium</taxon>
    </lineage>
</organism>
<keyword evidence="1" id="KW-0812">Transmembrane</keyword>
<feature type="transmembrane region" description="Helical" evidence="1">
    <location>
        <begin position="34"/>
        <end position="61"/>
    </location>
</feature>
<evidence type="ECO:0000313" key="2">
    <source>
        <dbReference type="EMBL" id="KAG0147627.1"/>
    </source>
</evidence>
<proteinExistence type="predicted"/>
<keyword evidence="3" id="KW-1185">Reference proteome</keyword>
<evidence type="ECO:0000256" key="1">
    <source>
        <dbReference type="SAM" id="Phobius"/>
    </source>
</evidence>
<name>A0A9P6NL82_9BASI</name>
<sequence>MYNIILCVGRLCRMTNYVEFLSPISISCYNFHKLYFFLFLFLAHSSSSSSVSLFSFSLNIFSLLHYTDYSPIHNRLYSSVSFERPISNFFLSHTL</sequence>
<accession>A0A9P6NL82</accession>
<gene>
    <name evidence="2" type="ORF">CROQUDRAFT_453900</name>
</gene>
<dbReference type="Proteomes" id="UP000886653">
    <property type="component" value="Unassembled WGS sequence"/>
</dbReference>
<dbReference type="AlphaFoldDB" id="A0A9P6NL82"/>
<evidence type="ECO:0000313" key="3">
    <source>
        <dbReference type="Proteomes" id="UP000886653"/>
    </source>
</evidence>
<reference evidence="2" key="1">
    <citation type="submission" date="2013-11" db="EMBL/GenBank/DDBJ databases">
        <title>Genome sequence of the fusiform rust pathogen reveals effectors for host alternation and coevolution with pine.</title>
        <authorList>
            <consortium name="DOE Joint Genome Institute"/>
            <person name="Smith K."/>
            <person name="Pendleton A."/>
            <person name="Kubisiak T."/>
            <person name="Anderson C."/>
            <person name="Salamov A."/>
            <person name="Aerts A."/>
            <person name="Riley R."/>
            <person name="Clum A."/>
            <person name="Lindquist E."/>
            <person name="Ence D."/>
            <person name="Campbell M."/>
            <person name="Kronenberg Z."/>
            <person name="Feau N."/>
            <person name="Dhillon B."/>
            <person name="Hamelin R."/>
            <person name="Burleigh J."/>
            <person name="Smith J."/>
            <person name="Yandell M."/>
            <person name="Nelson C."/>
            <person name="Grigoriev I."/>
            <person name="Davis J."/>
        </authorList>
    </citation>
    <scope>NUCLEOTIDE SEQUENCE</scope>
    <source>
        <strain evidence="2">G11</strain>
    </source>
</reference>